<dbReference type="GO" id="GO:0005634">
    <property type="term" value="C:nucleus"/>
    <property type="evidence" value="ECO:0007669"/>
    <property type="project" value="TreeGrafter"/>
</dbReference>
<evidence type="ECO:0000313" key="4">
    <source>
        <dbReference type="Proteomes" id="UP000087171"/>
    </source>
</evidence>
<gene>
    <name evidence="5" type="primary">LOC101500932</name>
</gene>
<dbReference type="GeneID" id="101500932"/>
<feature type="domain" description="C2H2-type" evidence="3">
    <location>
        <begin position="83"/>
        <end position="110"/>
    </location>
</feature>
<dbReference type="AlphaFoldDB" id="A0A1S2Z2B4"/>
<reference evidence="5" key="1">
    <citation type="submission" date="2025-08" db="UniProtKB">
        <authorList>
            <consortium name="RefSeq"/>
        </authorList>
    </citation>
    <scope>IDENTIFICATION</scope>
    <source>
        <tissue evidence="5">Etiolated seedlings</tissue>
    </source>
</reference>
<feature type="compositionally biased region" description="Low complexity" evidence="2">
    <location>
        <begin position="51"/>
        <end position="64"/>
    </location>
</feature>
<dbReference type="PANTHER" id="PTHR46353">
    <property type="entry name" value="ZINC FINGER PROTEIN 5"/>
    <property type="match status" value="1"/>
</dbReference>
<dbReference type="PANTHER" id="PTHR46353:SF9">
    <property type="entry name" value="ZINC FINGER PROTEIN GIS3"/>
    <property type="match status" value="1"/>
</dbReference>
<evidence type="ECO:0000256" key="1">
    <source>
        <dbReference type="PROSITE-ProRule" id="PRU00042"/>
    </source>
</evidence>
<proteinExistence type="predicted"/>
<dbReference type="eggNOG" id="ENOG502QTV9">
    <property type="taxonomic scope" value="Eukaryota"/>
</dbReference>
<sequence>MEDQIHNHTKRINTNSTTCLKLFGFSVQEENDDESQATQPLQDASDSAVKGSTGNTSPSGSTESVSVDGGTSGLNPSSGDRKYECQYCCREFANSQALGGHQNAHKKERQQLKRAQLQATRNAAVSFVRNPIISAFAPPSHLLASPGQVVMPATPPSWVYMPQRTAPPPFHVSVSHGCAFPSPNNNGIGNCNGGGNNYFSIITGARSASAGVLPCVGGVADSSTTLSTMGSEVHSMAQFGKLDGPSLSRFTKGDVGPNFDDGFGLDLHLSLAPP</sequence>
<dbReference type="GO" id="GO:0010090">
    <property type="term" value="P:trichome morphogenesis"/>
    <property type="evidence" value="ECO:0007669"/>
    <property type="project" value="InterPro"/>
</dbReference>
<dbReference type="PROSITE" id="PS00028">
    <property type="entry name" value="ZINC_FINGER_C2H2_1"/>
    <property type="match status" value="1"/>
</dbReference>
<dbReference type="PaxDb" id="3827-XP_004513737.1"/>
<name>A0A1S2Z2B4_CICAR</name>
<feature type="compositionally biased region" description="Polar residues" evidence="2">
    <location>
        <begin position="36"/>
        <end position="45"/>
    </location>
</feature>
<dbReference type="STRING" id="3827.A0A1S2Z2B4"/>
<dbReference type="FunFam" id="3.30.160.60:FF:002424">
    <property type="entry name" value="Zinc finger protein GIS3"/>
    <property type="match status" value="1"/>
</dbReference>
<keyword evidence="4" id="KW-1185">Reference proteome</keyword>
<keyword evidence="1" id="KW-0863">Zinc-finger</keyword>
<keyword evidence="1" id="KW-0862">Zinc</keyword>
<accession>A0A1S2Z2B4</accession>
<evidence type="ECO:0000313" key="5">
    <source>
        <dbReference type="RefSeq" id="XP_004513737.1"/>
    </source>
</evidence>
<dbReference type="RefSeq" id="XP_004513737.1">
    <property type="nucleotide sequence ID" value="XM_004513680.3"/>
</dbReference>
<protein>
    <submittedName>
        <fullName evidence="5">Zinc finger protein GIS3-like</fullName>
    </submittedName>
</protein>
<dbReference type="OrthoDB" id="772256at2759"/>
<dbReference type="GO" id="GO:0009740">
    <property type="term" value="P:gibberellic acid mediated signaling pathway"/>
    <property type="evidence" value="ECO:0007669"/>
    <property type="project" value="TreeGrafter"/>
</dbReference>
<dbReference type="Gene3D" id="3.30.160.60">
    <property type="entry name" value="Classic Zinc Finger"/>
    <property type="match status" value="1"/>
</dbReference>
<organism evidence="4 5">
    <name type="scientific">Cicer arietinum</name>
    <name type="common">Chickpea</name>
    <name type="synonym">Garbanzo</name>
    <dbReference type="NCBI Taxonomy" id="3827"/>
    <lineage>
        <taxon>Eukaryota</taxon>
        <taxon>Viridiplantae</taxon>
        <taxon>Streptophyta</taxon>
        <taxon>Embryophyta</taxon>
        <taxon>Tracheophyta</taxon>
        <taxon>Spermatophyta</taxon>
        <taxon>Magnoliopsida</taxon>
        <taxon>eudicotyledons</taxon>
        <taxon>Gunneridae</taxon>
        <taxon>Pentapetalae</taxon>
        <taxon>rosids</taxon>
        <taxon>fabids</taxon>
        <taxon>Fabales</taxon>
        <taxon>Fabaceae</taxon>
        <taxon>Papilionoideae</taxon>
        <taxon>50 kb inversion clade</taxon>
        <taxon>NPAAA clade</taxon>
        <taxon>Hologalegina</taxon>
        <taxon>IRL clade</taxon>
        <taxon>Cicereae</taxon>
        <taxon>Cicer</taxon>
    </lineage>
</organism>
<dbReference type="GO" id="GO:0009736">
    <property type="term" value="P:cytokinin-activated signaling pathway"/>
    <property type="evidence" value="ECO:0007669"/>
    <property type="project" value="TreeGrafter"/>
</dbReference>
<keyword evidence="1" id="KW-0479">Metal-binding</keyword>
<dbReference type="Proteomes" id="UP000087171">
    <property type="component" value="Unplaced"/>
</dbReference>
<feature type="region of interest" description="Disordered" evidence="2">
    <location>
        <begin position="30"/>
        <end position="78"/>
    </location>
</feature>
<dbReference type="InterPro" id="IPR044299">
    <property type="entry name" value="GIS3/ZFP5/ZFP6"/>
</dbReference>
<evidence type="ECO:0000256" key="2">
    <source>
        <dbReference type="SAM" id="MobiDB-lite"/>
    </source>
</evidence>
<dbReference type="PROSITE" id="PS50157">
    <property type="entry name" value="ZINC_FINGER_C2H2_2"/>
    <property type="match status" value="1"/>
</dbReference>
<evidence type="ECO:0000259" key="3">
    <source>
        <dbReference type="PROSITE" id="PS50157"/>
    </source>
</evidence>
<dbReference type="SUPFAM" id="SSF57667">
    <property type="entry name" value="beta-beta-alpha zinc fingers"/>
    <property type="match status" value="1"/>
</dbReference>
<dbReference type="GO" id="GO:0008270">
    <property type="term" value="F:zinc ion binding"/>
    <property type="evidence" value="ECO:0007669"/>
    <property type="project" value="UniProtKB-KW"/>
</dbReference>
<dbReference type="GO" id="GO:0003700">
    <property type="term" value="F:DNA-binding transcription factor activity"/>
    <property type="evidence" value="ECO:0007669"/>
    <property type="project" value="TreeGrafter"/>
</dbReference>
<dbReference type="KEGG" id="cam:101500932"/>
<dbReference type="InterPro" id="IPR036236">
    <property type="entry name" value="Znf_C2H2_sf"/>
</dbReference>
<dbReference type="InterPro" id="IPR013087">
    <property type="entry name" value="Znf_C2H2_type"/>
</dbReference>
<dbReference type="GO" id="GO:0000976">
    <property type="term" value="F:transcription cis-regulatory region binding"/>
    <property type="evidence" value="ECO:0007669"/>
    <property type="project" value="TreeGrafter"/>
</dbReference>